<dbReference type="Gene3D" id="2.60.40.3310">
    <property type="match status" value="1"/>
</dbReference>
<dbReference type="InterPro" id="IPR054160">
    <property type="entry name" value="MrkD_recept-bd"/>
</dbReference>
<evidence type="ECO:0000256" key="2">
    <source>
        <dbReference type="ARBA" id="ARBA00006671"/>
    </source>
</evidence>
<dbReference type="InterPro" id="IPR000259">
    <property type="entry name" value="Adhesion_dom_fimbrial"/>
</dbReference>
<proteinExistence type="inferred from homology"/>
<organism evidence="6 7">
    <name type="scientific">Pseudomonas edaphica</name>
    <dbReference type="NCBI Taxonomy" id="2006980"/>
    <lineage>
        <taxon>Bacteria</taxon>
        <taxon>Pseudomonadati</taxon>
        <taxon>Pseudomonadota</taxon>
        <taxon>Gammaproteobacteria</taxon>
        <taxon>Pseudomonadales</taxon>
        <taxon>Pseudomonadaceae</taxon>
        <taxon>Pseudomonas</taxon>
    </lineage>
</organism>
<feature type="domain" description="MrkD-like receptor binding" evidence="5">
    <location>
        <begin position="69"/>
        <end position="182"/>
    </location>
</feature>
<dbReference type="Pfam" id="PF00419">
    <property type="entry name" value="Fimbrial"/>
    <property type="match status" value="1"/>
</dbReference>
<keyword evidence="3" id="KW-0281">Fimbrium</keyword>
<sequence length="350" mass="37165">MTVEMNRESDLRKKVENGSSKDKFRSAFSKVAVLALFSIGFAPEAFSTCFVATNGGIDARSLTLDGGALVTYQASVGSVIYSKTFTFVSNVSTPYVTCTGNEPRAREWYYNAPRAVAGYTDVVQTLVSGVGLRIRGPNGATIKSAPELFPVASGPVELTYAGENRLTFELIKLNPTLGAFSLRGITVPNIGYYIWENGARRHQVWNITWNGEVTAKASTCGLSNVNVKLGAQPASLFARVGDKSPAIPFAVNVVCTSPTPNIGIKIDPVFTTVNASNGVFSLDPSSTAAGLGVQLMADDGTPVNLDLPIKNSAIAATHFAFPLRAAFIRTGATVRSGSARSSLRTTITYQ</sequence>
<protein>
    <submittedName>
        <fullName evidence="6">Type 1 fimbrial protein</fullName>
    </submittedName>
</protein>
<dbReference type="Pfam" id="PF22003">
    <property type="entry name" value="MrkDrd"/>
    <property type="match status" value="1"/>
</dbReference>
<keyword evidence="7" id="KW-1185">Reference proteome</keyword>
<feature type="domain" description="Fimbrial-type adhesion" evidence="4">
    <location>
        <begin position="210"/>
        <end position="350"/>
    </location>
</feature>
<dbReference type="EMBL" id="VBVZ01000522">
    <property type="protein sequence ID" value="TLG88623.1"/>
    <property type="molecule type" value="Genomic_DNA"/>
</dbReference>
<dbReference type="Gene3D" id="2.60.40.1090">
    <property type="entry name" value="Fimbrial-type adhesion domain"/>
    <property type="match status" value="1"/>
</dbReference>
<accession>A0ABY2U096</accession>
<gene>
    <name evidence="6" type="ORF">FEM54_25625</name>
</gene>
<dbReference type="InterPro" id="IPR008966">
    <property type="entry name" value="Adhesion_dom_sf"/>
</dbReference>
<evidence type="ECO:0000259" key="5">
    <source>
        <dbReference type="Pfam" id="PF22003"/>
    </source>
</evidence>
<comment type="subcellular location">
    <subcellularLocation>
        <location evidence="1">Fimbrium</location>
    </subcellularLocation>
</comment>
<name>A0ABY2U096_9PSED</name>
<evidence type="ECO:0000313" key="7">
    <source>
        <dbReference type="Proteomes" id="UP000304941"/>
    </source>
</evidence>
<comment type="caution">
    <text evidence="6">The sequence shown here is derived from an EMBL/GenBank/DDBJ whole genome shotgun (WGS) entry which is preliminary data.</text>
</comment>
<evidence type="ECO:0000256" key="3">
    <source>
        <dbReference type="ARBA" id="ARBA00023263"/>
    </source>
</evidence>
<comment type="similarity">
    <text evidence="2">Belongs to the fimbrial protein family.</text>
</comment>
<dbReference type="InterPro" id="IPR036937">
    <property type="entry name" value="Adhesion_dom_fimbrial_sf"/>
</dbReference>
<dbReference type="PANTHER" id="PTHR33420:SF14">
    <property type="entry name" value="TYPE 1 FIMBRIN D-MANNOSE SPECIFIC ADHESIN"/>
    <property type="match status" value="1"/>
</dbReference>
<reference evidence="6 7" key="1">
    <citation type="submission" date="2019-05" db="EMBL/GenBank/DDBJ databases">
        <title>Pseudomonas edaphica sp. nov., isolated from rhizospheric soil of Cistus ladanifer L. in Spain.</title>
        <authorList>
            <person name="Peix A."/>
        </authorList>
    </citation>
    <scope>NUCLEOTIDE SEQUENCE [LARGE SCALE GENOMIC DNA]</scope>
    <source>
        <strain evidence="6 7">RD25</strain>
    </source>
</reference>
<evidence type="ECO:0000313" key="6">
    <source>
        <dbReference type="EMBL" id="TLG88623.1"/>
    </source>
</evidence>
<dbReference type="Proteomes" id="UP000304941">
    <property type="component" value="Unassembled WGS sequence"/>
</dbReference>
<evidence type="ECO:0000256" key="1">
    <source>
        <dbReference type="ARBA" id="ARBA00004561"/>
    </source>
</evidence>
<dbReference type="InterPro" id="IPR050263">
    <property type="entry name" value="Bact_Fimbrial_Adh_Pro"/>
</dbReference>
<dbReference type="SUPFAM" id="SSF49401">
    <property type="entry name" value="Bacterial adhesins"/>
    <property type="match status" value="1"/>
</dbReference>
<evidence type="ECO:0000259" key="4">
    <source>
        <dbReference type="Pfam" id="PF00419"/>
    </source>
</evidence>
<dbReference type="PANTHER" id="PTHR33420">
    <property type="entry name" value="FIMBRIAL SUBUNIT ELFA-RELATED"/>
    <property type="match status" value="1"/>
</dbReference>